<sequence>MAGKRQKTEDIVSKLRQIEVLQRQRDGIDQHGSAQMVPGDPD</sequence>
<dbReference type="Proteomes" id="UP000236752">
    <property type="component" value="Unassembled WGS sequence"/>
</dbReference>
<evidence type="ECO:0000313" key="2">
    <source>
        <dbReference type="EMBL" id="SEG09559.1"/>
    </source>
</evidence>
<gene>
    <name evidence="2" type="ORF">SAMN04488045_1826</name>
</gene>
<protein>
    <submittedName>
        <fullName evidence="2">Uncharacterized protein</fullName>
    </submittedName>
</protein>
<keyword evidence="3" id="KW-1185">Reference proteome</keyword>
<evidence type="ECO:0000256" key="1">
    <source>
        <dbReference type="SAM" id="MobiDB-lite"/>
    </source>
</evidence>
<feature type="region of interest" description="Disordered" evidence="1">
    <location>
        <begin position="22"/>
        <end position="42"/>
    </location>
</feature>
<name>A0A1H5XCV2_9RHOB</name>
<dbReference type="AlphaFoldDB" id="A0A1H5XCV2"/>
<proteinExistence type="predicted"/>
<accession>A0A1H5XCV2</accession>
<reference evidence="2 3" key="1">
    <citation type="submission" date="2016-10" db="EMBL/GenBank/DDBJ databases">
        <authorList>
            <person name="de Groot N.N."/>
        </authorList>
    </citation>
    <scope>NUCLEOTIDE SEQUENCE [LARGE SCALE GENOMIC DNA]</scope>
    <source>
        <strain evidence="2 3">DSM 26915</strain>
    </source>
</reference>
<evidence type="ECO:0000313" key="3">
    <source>
        <dbReference type="Proteomes" id="UP000236752"/>
    </source>
</evidence>
<dbReference type="EMBL" id="FNUZ01000002">
    <property type="protein sequence ID" value="SEG09559.1"/>
    <property type="molecule type" value="Genomic_DNA"/>
</dbReference>
<organism evidence="2 3">
    <name type="scientific">Thalassococcus halodurans</name>
    <dbReference type="NCBI Taxonomy" id="373675"/>
    <lineage>
        <taxon>Bacteria</taxon>
        <taxon>Pseudomonadati</taxon>
        <taxon>Pseudomonadota</taxon>
        <taxon>Alphaproteobacteria</taxon>
        <taxon>Rhodobacterales</taxon>
        <taxon>Roseobacteraceae</taxon>
        <taxon>Thalassococcus</taxon>
    </lineage>
</organism>